<dbReference type="AlphaFoldDB" id="A0A9Q1DXN3"/>
<evidence type="ECO:0000256" key="1">
    <source>
        <dbReference type="SAM" id="MobiDB-lite"/>
    </source>
</evidence>
<dbReference type="Proteomes" id="UP001152803">
    <property type="component" value="Unassembled WGS sequence"/>
</dbReference>
<gene>
    <name evidence="2" type="ORF">COCON_G00026000</name>
</gene>
<dbReference type="PANTHER" id="PTHR47528:SF1">
    <property type="entry name" value="PARALEMMIN-3"/>
    <property type="match status" value="1"/>
</dbReference>
<dbReference type="EMBL" id="JAFJMO010000002">
    <property type="protein sequence ID" value="KAJ8283750.1"/>
    <property type="molecule type" value="Genomic_DNA"/>
</dbReference>
<feature type="compositionally biased region" description="Basic and acidic residues" evidence="1">
    <location>
        <begin position="37"/>
        <end position="59"/>
    </location>
</feature>
<feature type="compositionally biased region" description="Basic and acidic residues" evidence="1">
    <location>
        <begin position="111"/>
        <end position="133"/>
    </location>
</feature>
<evidence type="ECO:0008006" key="4">
    <source>
        <dbReference type="Google" id="ProtNLM"/>
    </source>
</evidence>
<feature type="compositionally biased region" description="Basic and acidic residues" evidence="1">
    <location>
        <begin position="268"/>
        <end position="277"/>
    </location>
</feature>
<keyword evidence="3" id="KW-1185">Reference proteome</keyword>
<dbReference type="PANTHER" id="PTHR47528">
    <property type="entry name" value="PARALEMMIN-3"/>
    <property type="match status" value="1"/>
</dbReference>
<protein>
    <recommendedName>
        <fullName evidence="4">Paralemmin</fullName>
    </recommendedName>
</protein>
<dbReference type="InterPro" id="IPR024149">
    <property type="entry name" value="Paralemmin-3"/>
</dbReference>
<feature type="compositionally biased region" description="Pro residues" evidence="1">
    <location>
        <begin position="76"/>
        <end position="85"/>
    </location>
</feature>
<evidence type="ECO:0000313" key="2">
    <source>
        <dbReference type="EMBL" id="KAJ8283750.1"/>
    </source>
</evidence>
<accession>A0A9Q1DXN3</accession>
<reference evidence="2" key="1">
    <citation type="journal article" date="2023" name="Science">
        <title>Genome structures resolve the early diversification of teleost fishes.</title>
        <authorList>
            <person name="Parey E."/>
            <person name="Louis A."/>
            <person name="Montfort J."/>
            <person name="Bouchez O."/>
            <person name="Roques C."/>
            <person name="Iampietro C."/>
            <person name="Lluch J."/>
            <person name="Castinel A."/>
            <person name="Donnadieu C."/>
            <person name="Desvignes T."/>
            <person name="Floi Bucao C."/>
            <person name="Jouanno E."/>
            <person name="Wen M."/>
            <person name="Mejri S."/>
            <person name="Dirks R."/>
            <person name="Jansen H."/>
            <person name="Henkel C."/>
            <person name="Chen W.J."/>
            <person name="Zahm M."/>
            <person name="Cabau C."/>
            <person name="Klopp C."/>
            <person name="Thompson A.W."/>
            <person name="Robinson-Rechavi M."/>
            <person name="Braasch I."/>
            <person name="Lecointre G."/>
            <person name="Bobe J."/>
            <person name="Postlethwait J.H."/>
            <person name="Berthelot C."/>
            <person name="Roest Crollius H."/>
            <person name="Guiguen Y."/>
        </authorList>
    </citation>
    <scope>NUCLEOTIDE SEQUENCE</scope>
    <source>
        <strain evidence="2">Concon-B</strain>
    </source>
</reference>
<dbReference type="OrthoDB" id="9934905at2759"/>
<name>A0A9Q1DXN3_CONCO</name>
<proteinExistence type="predicted"/>
<feature type="region of interest" description="Disordered" evidence="1">
    <location>
        <begin position="37"/>
        <end position="429"/>
    </location>
</feature>
<feature type="compositionally biased region" description="Polar residues" evidence="1">
    <location>
        <begin position="386"/>
        <end position="402"/>
    </location>
</feature>
<feature type="compositionally biased region" description="Basic and acidic residues" evidence="1">
    <location>
        <begin position="300"/>
        <end position="313"/>
    </location>
</feature>
<sequence length="429" mass="46140">MWVSHTQSDHFAPSTRVRWKMDEAEKYQQRLQAIAEKRRLQEEEDRAKREMEDQKLRDQQRKRKSLRDQWLNEGPPSSPESPGPNSPFFSSPTEEVEAQIQDKLQESQPTVEEKADLQEQQDNDKAEEVKEDGGSPEEAPPASLENGQQEPPVVGDAMSASPEDEADSGPAKMDNGLESLQVAGAQPALNTEAGPAPEEAEVIPNGIPESKEEPAADPAPEPPRQDEEANAEVPQSAPDTPAQEEEGGAENPAPLQPGKDVEDEDAGEIIRAERVIVTDDGDEPADTENSSASVEVPVPEEPKPDPAEAPKDEEAAEAGQKPKQERKGMWRPQPGLPSAAPQPEAVGEGVKPEEKAEAPAPAVVAGQFQDIPLDGSAKPEAVQPVAGTTETPAVPAEQQTLLDPSKTAPARAEAGDTPKRKTCQCCSVM</sequence>
<evidence type="ECO:0000313" key="3">
    <source>
        <dbReference type="Proteomes" id="UP001152803"/>
    </source>
</evidence>
<comment type="caution">
    <text evidence="2">The sequence shown here is derived from an EMBL/GenBank/DDBJ whole genome shotgun (WGS) entry which is preliminary data.</text>
</comment>
<organism evidence="2 3">
    <name type="scientific">Conger conger</name>
    <name type="common">Conger eel</name>
    <name type="synonym">Muraena conger</name>
    <dbReference type="NCBI Taxonomy" id="82655"/>
    <lineage>
        <taxon>Eukaryota</taxon>
        <taxon>Metazoa</taxon>
        <taxon>Chordata</taxon>
        <taxon>Craniata</taxon>
        <taxon>Vertebrata</taxon>
        <taxon>Euteleostomi</taxon>
        <taxon>Actinopterygii</taxon>
        <taxon>Neopterygii</taxon>
        <taxon>Teleostei</taxon>
        <taxon>Anguilliformes</taxon>
        <taxon>Congridae</taxon>
        <taxon>Conger</taxon>
    </lineage>
</organism>